<comment type="caution">
    <text evidence="3">The sequence shown here is derived from an EMBL/GenBank/DDBJ whole genome shotgun (WGS) entry which is preliminary data.</text>
</comment>
<dbReference type="Pfam" id="PF19577">
    <property type="entry name" value="DcaP"/>
    <property type="match status" value="1"/>
</dbReference>
<evidence type="ECO:0000313" key="3">
    <source>
        <dbReference type="EMBL" id="NKE44018.1"/>
    </source>
</evidence>
<feature type="region of interest" description="Disordered" evidence="1">
    <location>
        <begin position="41"/>
        <end position="60"/>
    </location>
</feature>
<keyword evidence="4" id="KW-1185">Reference proteome</keyword>
<dbReference type="RefSeq" id="WP_168047501.1">
    <property type="nucleotide sequence ID" value="NZ_JAATJR010000001.1"/>
</dbReference>
<name>A0ABX1EUL3_9PROT</name>
<proteinExistence type="predicted"/>
<feature type="chain" id="PRO_5046915077" description="Porin" evidence="2">
    <location>
        <begin position="21"/>
        <end position="513"/>
    </location>
</feature>
<evidence type="ECO:0008006" key="5">
    <source>
        <dbReference type="Google" id="ProtNLM"/>
    </source>
</evidence>
<dbReference type="SUPFAM" id="SSF56935">
    <property type="entry name" value="Porins"/>
    <property type="match status" value="1"/>
</dbReference>
<reference evidence="3 4" key="1">
    <citation type="submission" date="2020-03" db="EMBL/GenBank/DDBJ databases">
        <title>Roseomonas selenitidurans sp. nov. isolated from soil.</title>
        <authorList>
            <person name="Liu H."/>
        </authorList>
    </citation>
    <scope>NUCLEOTIDE SEQUENCE [LARGE SCALE GENOMIC DNA]</scope>
    <source>
        <strain evidence="3 4">JCM 15073</strain>
    </source>
</reference>
<evidence type="ECO:0000313" key="4">
    <source>
        <dbReference type="Proteomes" id="UP000765160"/>
    </source>
</evidence>
<evidence type="ECO:0000256" key="2">
    <source>
        <dbReference type="SAM" id="SignalP"/>
    </source>
</evidence>
<dbReference type="InterPro" id="IPR045748">
    <property type="entry name" value="DcaP"/>
</dbReference>
<keyword evidence="2" id="KW-0732">Signal</keyword>
<protein>
    <recommendedName>
        <fullName evidence="5">Porin</fullName>
    </recommendedName>
</protein>
<dbReference type="EMBL" id="JAAVTX010000001">
    <property type="protein sequence ID" value="NKE44018.1"/>
    <property type="molecule type" value="Genomic_DNA"/>
</dbReference>
<evidence type="ECO:0000256" key="1">
    <source>
        <dbReference type="SAM" id="MobiDB-lite"/>
    </source>
</evidence>
<dbReference type="Proteomes" id="UP000765160">
    <property type="component" value="Unassembled WGS sequence"/>
</dbReference>
<sequence length="513" mass="55213">MRIWKAAGALTLAFVTPVAAQQPDVAELIRRIEALQQRVNQLERERRPPRPAARAPAPVQSAVPAAPSVAAVVVVPPQRTPEVVRAEVDQALRGSLDGLAMRVPNTETSVRLYGFIRLTGYADFNGRNATDAASVQGIPLTGSAAARQNGGFDVTARSSRIGFDTRTETSWGRLDTTVEADFRGEISQGGDLALRLRLAFAELSQGDWSFLAGQANSLWNEGLIEAYHDATNLNQSFIRQAQLRATRRFGPNWTVQASLEAPYGDVTTQGGPIFSPIRLDGGASPVFDQAPDLLARVTWRDGPEEYVLRGLVRRLALDADGTVLGPGGSESSIGWGLAAHARLPLGRWMTPFGRDELLLMGHYGEGIGRYFAGNTFGQAALTDISATGGTGYSLELVPSYGGTIGYRRFWSDTLRSTLSYAYARQDFPSGVGFAPGSSGALSLNREMQQVIANLVWSPFATRTTSRQPFGWLDLGVEYVFSRRDLEDGAQAVGAGGVGHGIANRLVAFGIARF</sequence>
<accession>A0ABX1EUL3</accession>
<organism evidence="3 4">
    <name type="scientific">Falsiroseomonas frigidaquae</name>
    <dbReference type="NCBI Taxonomy" id="487318"/>
    <lineage>
        <taxon>Bacteria</taxon>
        <taxon>Pseudomonadati</taxon>
        <taxon>Pseudomonadota</taxon>
        <taxon>Alphaproteobacteria</taxon>
        <taxon>Acetobacterales</taxon>
        <taxon>Roseomonadaceae</taxon>
        <taxon>Falsiroseomonas</taxon>
    </lineage>
</organism>
<gene>
    <name evidence="3" type="ORF">HB662_04470</name>
</gene>
<feature type="signal peptide" evidence="2">
    <location>
        <begin position="1"/>
        <end position="20"/>
    </location>
</feature>